<dbReference type="InterPro" id="IPR001226">
    <property type="entry name" value="Flavodoxin_CS"/>
</dbReference>
<evidence type="ECO:0000256" key="4">
    <source>
        <dbReference type="ARBA" id="ARBA00022630"/>
    </source>
</evidence>
<keyword evidence="5" id="KW-0288">FMN</keyword>
<proteinExistence type="inferred from homology"/>
<sequence length="142" mass="15839">MSKAIIIYNTRSGNTKLLAEKIMKRFEDLGTSVEIYRDKKFKSIDSIKSFDIIGLGSPTHAGQMARTFKKFLKKVNQLNLQGKKLIVFGTGADPKSPPKICNDIKEMVSPTGLQVIAEIGCVTKPTDDINKEIENSIQKDMF</sequence>
<dbReference type="Pfam" id="PF12724">
    <property type="entry name" value="Flavodoxin_5"/>
    <property type="match status" value="1"/>
</dbReference>
<keyword evidence="3" id="KW-0813">Transport</keyword>
<comment type="cofactor">
    <cofactor evidence="1">
        <name>FMN</name>
        <dbReference type="ChEBI" id="CHEBI:58210"/>
    </cofactor>
</comment>
<dbReference type="SUPFAM" id="SSF52218">
    <property type="entry name" value="Flavoproteins"/>
    <property type="match status" value="1"/>
</dbReference>
<evidence type="ECO:0000256" key="3">
    <source>
        <dbReference type="ARBA" id="ARBA00022448"/>
    </source>
</evidence>
<feature type="domain" description="Flavodoxin-like" evidence="7">
    <location>
        <begin position="4"/>
        <end position="142"/>
    </location>
</feature>
<evidence type="ECO:0000256" key="5">
    <source>
        <dbReference type="ARBA" id="ARBA00022643"/>
    </source>
</evidence>
<dbReference type="PROSITE" id="PS50902">
    <property type="entry name" value="FLAVODOXIN_LIKE"/>
    <property type="match status" value="1"/>
</dbReference>
<dbReference type="InterPro" id="IPR050619">
    <property type="entry name" value="Flavodoxin"/>
</dbReference>
<keyword evidence="4" id="KW-0285">Flavoprotein</keyword>
<evidence type="ECO:0000313" key="8">
    <source>
        <dbReference type="EMBL" id="GAH24119.1"/>
    </source>
</evidence>
<evidence type="ECO:0000256" key="6">
    <source>
        <dbReference type="ARBA" id="ARBA00022982"/>
    </source>
</evidence>
<keyword evidence="6" id="KW-0249">Electron transport</keyword>
<dbReference type="AlphaFoldDB" id="X1F422"/>
<dbReference type="PANTHER" id="PTHR42809:SF1">
    <property type="entry name" value="FLAVODOXIN 1"/>
    <property type="match status" value="1"/>
</dbReference>
<gene>
    <name evidence="8" type="ORF">S03H2_07501</name>
</gene>
<dbReference type="InterPro" id="IPR026816">
    <property type="entry name" value="Flavodoxin_dom"/>
</dbReference>
<evidence type="ECO:0000256" key="2">
    <source>
        <dbReference type="ARBA" id="ARBA00005267"/>
    </source>
</evidence>
<reference evidence="8" key="1">
    <citation type="journal article" date="2014" name="Front. Microbiol.">
        <title>High frequency of phylogenetically diverse reductive dehalogenase-homologous genes in deep subseafloor sedimentary metagenomes.</title>
        <authorList>
            <person name="Kawai M."/>
            <person name="Futagami T."/>
            <person name="Toyoda A."/>
            <person name="Takaki Y."/>
            <person name="Nishi S."/>
            <person name="Hori S."/>
            <person name="Arai W."/>
            <person name="Tsubouchi T."/>
            <person name="Morono Y."/>
            <person name="Uchiyama I."/>
            <person name="Ito T."/>
            <person name="Fujiyama A."/>
            <person name="Inagaki F."/>
            <person name="Takami H."/>
        </authorList>
    </citation>
    <scope>NUCLEOTIDE SEQUENCE</scope>
    <source>
        <strain evidence="8">Expedition CK06-06</strain>
    </source>
</reference>
<dbReference type="InterPro" id="IPR008254">
    <property type="entry name" value="Flavodoxin/NO_synth"/>
</dbReference>
<organism evidence="8">
    <name type="scientific">marine sediment metagenome</name>
    <dbReference type="NCBI Taxonomy" id="412755"/>
    <lineage>
        <taxon>unclassified sequences</taxon>
        <taxon>metagenomes</taxon>
        <taxon>ecological metagenomes</taxon>
    </lineage>
</organism>
<comment type="caution">
    <text evidence="8">The sequence shown here is derived from an EMBL/GenBank/DDBJ whole genome shotgun (WGS) entry which is preliminary data.</text>
</comment>
<dbReference type="EMBL" id="BARU01003472">
    <property type="protein sequence ID" value="GAH24119.1"/>
    <property type="molecule type" value="Genomic_DNA"/>
</dbReference>
<comment type="similarity">
    <text evidence="2">Belongs to the flavodoxin family.</text>
</comment>
<dbReference type="GO" id="GO:0009055">
    <property type="term" value="F:electron transfer activity"/>
    <property type="evidence" value="ECO:0007669"/>
    <property type="project" value="InterPro"/>
</dbReference>
<evidence type="ECO:0000256" key="1">
    <source>
        <dbReference type="ARBA" id="ARBA00001917"/>
    </source>
</evidence>
<dbReference type="Gene3D" id="3.40.50.360">
    <property type="match status" value="1"/>
</dbReference>
<dbReference type="PROSITE" id="PS00201">
    <property type="entry name" value="FLAVODOXIN"/>
    <property type="match status" value="1"/>
</dbReference>
<protein>
    <recommendedName>
        <fullName evidence="7">Flavodoxin-like domain-containing protein</fullName>
    </recommendedName>
</protein>
<name>X1F422_9ZZZZ</name>
<dbReference type="InterPro" id="IPR029039">
    <property type="entry name" value="Flavoprotein-like_sf"/>
</dbReference>
<dbReference type="PANTHER" id="PTHR42809">
    <property type="entry name" value="FLAVODOXIN 2"/>
    <property type="match status" value="1"/>
</dbReference>
<dbReference type="GO" id="GO:0010181">
    <property type="term" value="F:FMN binding"/>
    <property type="evidence" value="ECO:0007669"/>
    <property type="project" value="InterPro"/>
</dbReference>
<accession>X1F422</accession>
<evidence type="ECO:0000259" key="7">
    <source>
        <dbReference type="PROSITE" id="PS50902"/>
    </source>
</evidence>